<dbReference type="AlphaFoldDB" id="A0A392QVH9"/>
<organism evidence="1 2">
    <name type="scientific">Trifolium medium</name>
    <dbReference type="NCBI Taxonomy" id="97028"/>
    <lineage>
        <taxon>Eukaryota</taxon>
        <taxon>Viridiplantae</taxon>
        <taxon>Streptophyta</taxon>
        <taxon>Embryophyta</taxon>
        <taxon>Tracheophyta</taxon>
        <taxon>Spermatophyta</taxon>
        <taxon>Magnoliopsida</taxon>
        <taxon>eudicotyledons</taxon>
        <taxon>Gunneridae</taxon>
        <taxon>Pentapetalae</taxon>
        <taxon>rosids</taxon>
        <taxon>fabids</taxon>
        <taxon>Fabales</taxon>
        <taxon>Fabaceae</taxon>
        <taxon>Papilionoideae</taxon>
        <taxon>50 kb inversion clade</taxon>
        <taxon>NPAAA clade</taxon>
        <taxon>Hologalegina</taxon>
        <taxon>IRL clade</taxon>
        <taxon>Trifolieae</taxon>
        <taxon>Trifolium</taxon>
    </lineage>
</organism>
<dbReference type="Proteomes" id="UP000265520">
    <property type="component" value="Unassembled WGS sequence"/>
</dbReference>
<dbReference type="EMBL" id="LXQA010158267">
    <property type="protein sequence ID" value="MCI27255.1"/>
    <property type="molecule type" value="Genomic_DNA"/>
</dbReference>
<keyword evidence="2" id="KW-1185">Reference proteome</keyword>
<accession>A0A392QVH9</accession>
<reference evidence="1 2" key="1">
    <citation type="journal article" date="2018" name="Front. Plant Sci.">
        <title>Red Clover (Trifolium pratense) and Zigzag Clover (T. medium) - A Picture of Genomic Similarities and Differences.</title>
        <authorList>
            <person name="Dluhosova J."/>
            <person name="Istvanek J."/>
            <person name="Nedelnik J."/>
            <person name="Repkova J."/>
        </authorList>
    </citation>
    <scope>NUCLEOTIDE SEQUENCE [LARGE SCALE GENOMIC DNA]</scope>
    <source>
        <strain evidence="2">cv. 10/8</strain>
        <tissue evidence="1">Leaf</tissue>
    </source>
</reference>
<name>A0A392QVH9_9FABA</name>
<protein>
    <submittedName>
        <fullName evidence="1">Uncharacterized protein</fullName>
    </submittedName>
</protein>
<proteinExistence type="predicted"/>
<evidence type="ECO:0000313" key="1">
    <source>
        <dbReference type="EMBL" id="MCI27255.1"/>
    </source>
</evidence>
<feature type="non-terminal residue" evidence="1">
    <location>
        <position position="98"/>
    </location>
</feature>
<comment type="caution">
    <text evidence="1">The sequence shown here is derived from an EMBL/GenBank/DDBJ whole genome shotgun (WGS) entry which is preliminary data.</text>
</comment>
<evidence type="ECO:0000313" key="2">
    <source>
        <dbReference type="Proteomes" id="UP000265520"/>
    </source>
</evidence>
<sequence>MKDRTFGRVHPVVAEEQSRHQRQLQWWLQVPEKRIMNCRGSNTTEGTCTAAPVSIKHERLKLRNVRISTERLLVVVRVGHEEAAGGSSTLGLRTTLQV</sequence>